<evidence type="ECO:0000259" key="12">
    <source>
        <dbReference type="Pfam" id="PF07715"/>
    </source>
</evidence>
<dbReference type="InterPro" id="IPR039426">
    <property type="entry name" value="TonB-dep_rcpt-like"/>
</dbReference>
<evidence type="ECO:0000256" key="4">
    <source>
        <dbReference type="ARBA" id="ARBA00022692"/>
    </source>
</evidence>
<protein>
    <submittedName>
        <fullName evidence="13">TonB-dependent receptor</fullName>
    </submittedName>
</protein>
<keyword evidence="10" id="KW-0732">Signal</keyword>
<dbReference type="PANTHER" id="PTHR47234:SF2">
    <property type="entry name" value="TONB-DEPENDENT RECEPTOR"/>
    <property type="match status" value="1"/>
</dbReference>
<name>A0A545UBJ6_9GAMM</name>
<accession>A0A545UBJ6</accession>
<feature type="domain" description="TonB-dependent receptor-like beta-barrel" evidence="11">
    <location>
        <begin position="377"/>
        <end position="841"/>
    </location>
</feature>
<keyword evidence="14" id="KW-1185">Reference proteome</keyword>
<dbReference type="EMBL" id="VIKS01000009">
    <property type="protein sequence ID" value="TQV86838.1"/>
    <property type="molecule type" value="Genomic_DNA"/>
</dbReference>
<dbReference type="Proteomes" id="UP000315439">
    <property type="component" value="Unassembled WGS sequence"/>
</dbReference>
<comment type="caution">
    <text evidence="13">The sequence shown here is derived from an EMBL/GenBank/DDBJ whole genome shotgun (WGS) entry which is preliminary data.</text>
</comment>
<evidence type="ECO:0000256" key="5">
    <source>
        <dbReference type="ARBA" id="ARBA00023077"/>
    </source>
</evidence>
<evidence type="ECO:0000313" key="14">
    <source>
        <dbReference type="Proteomes" id="UP000315439"/>
    </source>
</evidence>
<sequence>MYKNKLFKLRSIPIALASVMLVPSASYAAEETDEDEDEGKKITIVGSHIKRSTIEGPSPVQVFDLEDIAKSGQATLQQLVERMPAAGAGSFSTRGNSQDSTGNGGAAISLRGFGADATLVLINGRRANISAFAESVVNNFVDINSIPLAAIERVEILKDGASAIYGSDAVSGVVNIELRKDYVGSEVTVGYGSTTKSSADETQISGLFGFGDGKTNGTFIFDHFSTGELRNSDRGRLGTANQEPLGGFDLRSSRGFPGRYIVNGQVTIDPDCPADRAFGQTCVYDYGPFGFLIPEMDRTGAMFLYNSEVSTDLQLFFEVSAQRNTSQAGGAATPLDGDAGLTAPATHPNNPFGVDIDIDRHRTVDAGPRVFDIQSESLRFVTGLEGVINDFDWQVSLTKARSLSLQTGNRSQGWVRTDFLQREIDAGRYNPFGGTINPQSVIDDITTSLTRRGESRLTAVEGKFSGELFEMASGYVAMAAGFEYRKESVKDIPDDQFQRGLIFGTESVSAQASRDHWSVFTEFSLPLSDTLELQLAGRYDDYELAGTSTNPKIAVHWRPTDDIALRASWGTGFRAPSLAQIGLGPSEESRFFSDPFCADVPACVASGGAATDLTINFSGNPDLKPEESESFNVGLIWDLSENLNLSVDYWNITQDEKIDEDDVGSAVLRFCDPNGVIDPTRCTRNPITNELLEVSNSYINIASQEASGLDVSANYKMETGIGDLTFGLDWTFLNNFERERPEFNPNDPANPTIITRDWTGEYEFPEIRWNGRVEWSVDNMSATAIVNYIGEFQDQPDSDLDGTVDFEQNDTRTVDSMMTLDLQFAIDVGDSTTYSFGSTNLLDEEVPFAIGDGNNDLFGYVQGVHDPRGRFVYARATFRF</sequence>
<dbReference type="Pfam" id="PF00593">
    <property type="entry name" value="TonB_dep_Rec_b-barrel"/>
    <property type="match status" value="1"/>
</dbReference>
<comment type="subcellular location">
    <subcellularLocation>
        <location evidence="1 8">Cell outer membrane</location>
        <topology evidence="1 8">Multi-pass membrane protein</topology>
    </subcellularLocation>
</comment>
<dbReference type="InterPro" id="IPR000531">
    <property type="entry name" value="Beta-barrel_TonB"/>
</dbReference>
<dbReference type="AlphaFoldDB" id="A0A545UBJ6"/>
<keyword evidence="4 8" id="KW-0812">Transmembrane</keyword>
<dbReference type="InterPro" id="IPR036942">
    <property type="entry name" value="Beta-barrel_TonB_sf"/>
</dbReference>
<feature type="signal peptide" evidence="10">
    <location>
        <begin position="1"/>
        <end position="28"/>
    </location>
</feature>
<evidence type="ECO:0000256" key="2">
    <source>
        <dbReference type="ARBA" id="ARBA00022448"/>
    </source>
</evidence>
<evidence type="ECO:0000313" key="13">
    <source>
        <dbReference type="EMBL" id="TQV86838.1"/>
    </source>
</evidence>
<dbReference type="CDD" id="cd01347">
    <property type="entry name" value="ligand_gated_channel"/>
    <property type="match status" value="1"/>
</dbReference>
<feature type="domain" description="TonB-dependent receptor plug" evidence="12">
    <location>
        <begin position="55"/>
        <end position="173"/>
    </location>
</feature>
<dbReference type="SUPFAM" id="SSF56935">
    <property type="entry name" value="Porins"/>
    <property type="match status" value="1"/>
</dbReference>
<dbReference type="RefSeq" id="WP_142894242.1">
    <property type="nucleotide sequence ID" value="NZ_ML660165.1"/>
</dbReference>
<dbReference type="InterPro" id="IPR012910">
    <property type="entry name" value="Plug_dom"/>
</dbReference>
<keyword evidence="7 8" id="KW-0998">Cell outer membrane</keyword>
<dbReference type="PROSITE" id="PS52016">
    <property type="entry name" value="TONB_DEPENDENT_REC_3"/>
    <property type="match status" value="1"/>
</dbReference>
<evidence type="ECO:0000259" key="11">
    <source>
        <dbReference type="Pfam" id="PF00593"/>
    </source>
</evidence>
<evidence type="ECO:0000256" key="7">
    <source>
        <dbReference type="ARBA" id="ARBA00023237"/>
    </source>
</evidence>
<evidence type="ECO:0000256" key="6">
    <source>
        <dbReference type="ARBA" id="ARBA00023136"/>
    </source>
</evidence>
<organism evidence="13 14">
    <name type="scientific">Aliikangiella coralliicola</name>
    <dbReference type="NCBI Taxonomy" id="2592383"/>
    <lineage>
        <taxon>Bacteria</taxon>
        <taxon>Pseudomonadati</taxon>
        <taxon>Pseudomonadota</taxon>
        <taxon>Gammaproteobacteria</taxon>
        <taxon>Oceanospirillales</taxon>
        <taxon>Pleioneaceae</taxon>
        <taxon>Aliikangiella</taxon>
    </lineage>
</organism>
<dbReference type="OrthoDB" id="9760494at2"/>
<evidence type="ECO:0000256" key="9">
    <source>
        <dbReference type="RuleBase" id="RU003357"/>
    </source>
</evidence>
<keyword evidence="2 8" id="KW-0813">Transport</keyword>
<proteinExistence type="inferred from homology"/>
<evidence type="ECO:0000256" key="10">
    <source>
        <dbReference type="SAM" id="SignalP"/>
    </source>
</evidence>
<keyword evidence="13" id="KW-0675">Receptor</keyword>
<comment type="similarity">
    <text evidence="8 9">Belongs to the TonB-dependent receptor family.</text>
</comment>
<evidence type="ECO:0000256" key="1">
    <source>
        <dbReference type="ARBA" id="ARBA00004571"/>
    </source>
</evidence>
<reference evidence="13 14" key="1">
    <citation type="submission" date="2019-07" db="EMBL/GenBank/DDBJ databases">
        <title>Draft genome for Aliikangiella sp. M105.</title>
        <authorList>
            <person name="Wang G."/>
        </authorList>
    </citation>
    <scope>NUCLEOTIDE SEQUENCE [LARGE SCALE GENOMIC DNA]</scope>
    <source>
        <strain evidence="13 14">M105</strain>
    </source>
</reference>
<keyword evidence="5 9" id="KW-0798">TonB box</keyword>
<evidence type="ECO:0000256" key="3">
    <source>
        <dbReference type="ARBA" id="ARBA00022452"/>
    </source>
</evidence>
<gene>
    <name evidence="13" type="ORF">FLL46_13540</name>
</gene>
<dbReference type="Gene3D" id="2.170.130.10">
    <property type="entry name" value="TonB-dependent receptor, plug domain"/>
    <property type="match status" value="1"/>
</dbReference>
<dbReference type="Gene3D" id="2.40.170.20">
    <property type="entry name" value="TonB-dependent receptor, beta-barrel domain"/>
    <property type="match status" value="1"/>
</dbReference>
<dbReference type="GO" id="GO:0009279">
    <property type="term" value="C:cell outer membrane"/>
    <property type="evidence" value="ECO:0007669"/>
    <property type="project" value="UniProtKB-SubCell"/>
</dbReference>
<feature type="chain" id="PRO_5022142835" evidence="10">
    <location>
        <begin position="29"/>
        <end position="880"/>
    </location>
</feature>
<keyword evidence="3 8" id="KW-1134">Transmembrane beta strand</keyword>
<keyword evidence="6 8" id="KW-0472">Membrane</keyword>
<dbReference type="PANTHER" id="PTHR47234">
    <property type="match status" value="1"/>
</dbReference>
<evidence type="ECO:0000256" key="8">
    <source>
        <dbReference type="PROSITE-ProRule" id="PRU01360"/>
    </source>
</evidence>
<dbReference type="InterPro" id="IPR037066">
    <property type="entry name" value="Plug_dom_sf"/>
</dbReference>
<dbReference type="Pfam" id="PF07715">
    <property type="entry name" value="Plug"/>
    <property type="match status" value="1"/>
</dbReference>